<name>A0A370UB00_9GAMM</name>
<accession>A0A370UB00</accession>
<comment type="caution">
    <text evidence="2">The sequence shown here is derived from an EMBL/GenBank/DDBJ whole genome shotgun (WGS) entry which is preliminary data.</text>
</comment>
<dbReference type="EMBL" id="QKRA01000002">
    <property type="protein sequence ID" value="RDL44977.1"/>
    <property type="molecule type" value="Genomic_DNA"/>
</dbReference>
<dbReference type="Proteomes" id="UP000254326">
    <property type="component" value="Unassembled WGS sequence"/>
</dbReference>
<reference evidence="2 3" key="1">
    <citation type="submission" date="2018-06" db="EMBL/GenBank/DDBJ databases">
        <title>Marinomonas sp. YLB-05 draft genome sequence.</title>
        <authorList>
            <person name="Yu L."/>
            <person name="Tang X."/>
        </authorList>
    </citation>
    <scope>NUCLEOTIDE SEQUENCE [LARGE SCALE GENOMIC DNA]</scope>
    <source>
        <strain evidence="2 3">YLB-05</strain>
    </source>
</reference>
<keyword evidence="3" id="KW-1185">Reference proteome</keyword>
<evidence type="ECO:0000256" key="1">
    <source>
        <dbReference type="SAM" id="Coils"/>
    </source>
</evidence>
<evidence type="ECO:0000313" key="2">
    <source>
        <dbReference type="EMBL" id="RDL44977.1"/>
    </source>
</evidence>
<keyword evidence="1" id="KW-0175">Coiled coil</keyword>
<evidence type="ECO:0000313" key="3">
    <source>
        <dbReference type="Proteomes" id="UP000254326"/>
    </source>
</evidence>
<dbReference type="RefSeq" id="WP_115467014.1">
    <property type="nucleotide sequence ID" value="NZ_QKRA01000002.1"/>
</dbReference>
<feature type="coiled-coil region" evidence="1">
    <location>
        <begin position="216"/>
        <end position="273"/>
    </location>
</feature>
<organism evidence="2 3">
    <name type="scientific">Marinomonas piezotolerans</name>
    <dbReference type="NCBI Taxonomy" id="2213058"/>
    <lineage>
        <taxon>Bacteria</taxon>
        <taxon>Pseudomonadati</taxon>
        <taxon>Pseudomonadota</taxon>
        <taxon>Gammaproteobacteria</taxon>
        <taxon>Oceanospirillales</taxon>
        <taxon>Oceanospirillaceae</taxon>
        <taxon>Marinomonas</taxon>
    </lineage>
</organism>
<protein>
    <submittedName>
        <fullName evidence="2">DUF2326 domain-containing protein</fullName>
    </submittedName>
</protein>
<dbReference type="OrthoDB" id="5140926at2"/>
<proteinExistence type="predicted"/>
<sequence>MQIINLKVFFDEIIIREIQFKDGINIITNSEDDGNQIGKSTALRVLNFCLGSDGKSIWHDPESRTKNEAIEDMVTSGRVLFSLDVCVNKKNYRINRRIHKVQQKKRTIQKIYSSINDDKFDTNGKFKAALAPILGFSIANPTYSSIKNRFVRLDKKTASNIYRYLNSNTSDQQYILYYSYLFGFSGHNDLSSEIQFGEERNQRNDRISMLLNGRTEQDYKDKLKSIDDEIEILKNKEELFDFKDSQNKGVEKLKKIREEIAQLTSEISKLNIRISYSQRTISGYEEKKSNINTDLIEKVYEEAKLLLPDLKKTLEDTIEFHKQVVSKKVNYLNDKISDYKLTVVNMENRLNSLLDEEKNLFSALVGESHLSGFVVIEKEIQDKREERGRISVVVDEVQHESSEISKLDINIQKLREKNKLQILQLSQNIEVFNKHLKSFSRAIFKDFSLSFNVGTKSDTNEIEFSIVNQERVSGDGAPRAAALAFDMAFVEFVKETGASFPEFTIQDYLEASDQDKLATLACLANENKVQVIMSVLKDKLASLSQEFIDENSVLTLKKSDKFFRLG</sequence>
<gene>
    <name evidence="2" type="ORF">DN730_04995</name>
</gene>
<dbReference type="AlphaFoldDB" id="A0A370UB00"/>